<name>A0A511QY66_9DEIN</name>
<dbReference type="PANTHER" id="PTHR44196">
    <property type="entry name" value="DEHYDROGENASE/REDUCTASE SDR FAMILY MEMBER 7B"/>
    <property type="match status" value="1"/>
</dbReference>
<dbReference type="SUPFAM" id="SSF51735">
    <property type="entry name" value="NAD(P)-binding Rossmann-fold domains"/>
    <property type="match status" value="1"/>
</dbReference>
<dbReference type="InterPro" id="IPR057326">
    <property type="entry name" value="KR_dom"/>
</dbReference>
<dbReference type="GO" id="GO:0016491">
    <property type="term" value="F:oxidoreductase activity"/>
    <property type="evidence" value="ECO:0007669"/>
    <property type="project" value="UniProtKB-KW"/>
</dbReference>
<protein>
    <submittedName>
        <fullName evidence="5">Short-chain dehydrogenase</fullName>
    </submittedName>
</protein>
<comment type="similarity">
    <text evidence="1 3">Belongs to the short-chain dehydrogenases/reductases (SDR) family.</text>
</comment>
<dbReference type="CDD" id="cd05233">
    <property type="entry name" value="SDR_c"/>
    <property type="match status" value="1"/>
</dbReference>
<comment type="caution">
    <text evidence="5">The sequence shown here is derived from an EMBL/GenBank/DDBJ whole genome shotgun (WGS) entry which is preliminary data.</text>
</comment>
<evidence type="ECO:0000313" key="6">
    <source>
        <dbReference type="Proteomes" id="UP000321197"/>
    </source>
</evidence>
<accession>A0A511QY66</accession>
<feature type="domain" description="Ketoreductase" evidence="4">
    <location>
        <begin position="6"/>
        <end position="183"/>
    </location>
</feature>
<dbReference type="PANTHER" id="PTHR44196:SF1">
    <property type="entry name" value="DEHYDROGENASE_REDUCTASE SDR FAMILY MEMBER 7B"/>
    <property type="match status" value="1"/>
</dbReference>
<dbReference type="RefSeq" id="WP_119340140.1">
    <property type="nucleotide sequence ID" value="NZ_BJXL01000007.1"/>
</dbReference>
<dbReference type="AlphaFoldDB" id="A0A511QY66"/>
<dbReference type="EMBL" id="BJXL01000007">
    <property type="protein sequence ID" value="GEM82298.1"/>
    <property type="molecule type" value="Genomic_DNA"/>
</dbReference>
<dbReference type="Gene3D" id="3.40.50.720">
    <property type="entry name" value="NAD(P)-binding Rossmann-like Domain"/>
    <property type="match status" value="1"/>
</dbReference>
<organism evidence="5 6">
    <name type="scientific">Meiothermus hypogaeus NBRC 106114</name>
    <dbReference type="NCBI Taxonomy" id="1227553"/>
    <lineage>
        <taxon>Bacteria</taxon>
        <taxon>Thermotogati</taxon>
        <taxon>Deinococcota</taxon>
        <taxon>Deinococci</taxon>
        <taxon>Thermales</taxon>
        <taxon>Thermaceae</taxon>
        <taxon>Meiothermus</taxon>
    </lineage>
</organism>
<dbReference type="InterPro" id="IPR036291">
    <property type="entry name" value="NAD(P)-bd_dom_sf"/>
</dbReference>
<keyword evidence="2" id="KW-0560">Oxidoreductase</keyword>
<evidence type="ECO:0000259" key="4">
    <source>
        <dbReference type="SMART" id="SM00822"/>
    </source>
</evidence>
<dbReference type="InterPro" id="IPR002347">
    <property type="entry name" value="SDR_fam"/>
</dbReference>
<dbReference type="Proteomes" id="UP000321197">
    <property type="component" value="Unassembled WGS sequence"/>
</dbReference>
<dbReference type="GO" id="GO:0016020">
    <property type="term" value="C:membrane"/>
    <property type="evidence" value="ECO:0007669"/>
    <property type="project" value="TreeGrafter"/>
</dbReference>
<dbReference type="OrthoDB" id="9775296at2"/>
<dbReference type="SMART" id="SM00822">
    <property type="entry name" value="PKS_KR"/>
    <property type="match status" value="1"/>
</dbReference>
<evidence type="ECO:0000313" key="5">
    <source>
        <dbReference type="EMBL" id="GEM82298.1"/>
    </source>
</evidence>
<dbReference type="PRINTS" id="PR00081">
    <property type="entry name" value="GDHRDH"/>
</dbReference>
<sequence length="266" mass="28573">MQVQGKVIAVTGGGSGMGRHLVLHLLSKGARVAAVDINEAGLQETASLAANPERLSTHVLNITERASVEALPAEVVARHGAVDGLINNAGIIQPFVRINDLDYAAIERVINVNFYGTLYMTKAFLPHLLARPEAHIVNISSMGGFLPVPGQSLYGASKAAVKLLTEGLYAELLGTSVRVTEVFPGAVATNITANSGVEIRQMESQGRSSLKPLPPEEAARRIIAGVEQNRFRVLVGSDARLMDFLYRLAPAWATRFIERQMRSLLG</sequence>
<dbReference type="Pfam" id="PF00106">
    <property type="entry name" value="adh_short"/>
    <property type="match status" value="1"/>
</dbReference>
<evidence type="ECO:0000256" key="1">
    <source>
        <dbReference type="ARBA" id="ARBA00006484"/>
    </source>
</evidence>
<evidence type="ECO:0000256" key="3">
    <source>
        <dbReference type="RuleBase" id="RU000363"/>
    </source>
</evidence>
<proteinExistence type="inferred from homology"/>
<reference evidence="5 6" key="1">
    <citation type="submission" date="2019-07" db="EMBL/GenBank/DDBJ databases">
        <title>Whole genome shotgun sequence of Meiothermus hypogaeus NBRC 106114.</title>
        <authorList>
            <person name="Hosoyama A."/>
            <person name="Uohara A."/>
            <person name="Ohji S."/>
            <person name="Ichikawa N."/>
        </authorList>
    </citation>
    <scope>NUCLEOTIDE SEQUENCE [LARGE SCALE GENOMIC DNA]</scope>
    <source>
        <strain evidence="5 6">NBRC 106114</strain>
    </source>
</reference>
<evidence type="ECO:0000256" key="2">
    <source>
        <dbReference type="ARBA" id="ARBA00023002"/>
    </source>
</evidence>
<gene>
    <name evidence="5" type="ORF">MHY01S_04640</name>
</gene>
<dbReference type="PRINTS" id="PR00080">
    <property type="entry name" value="SDRFAMILY"/>
</dbReference>